<reference evidence="6 7" key="1">
    <citation type="submission" date="2018-08" db="EMBL/GenBank/DDBJ databases">
        <title>Genomic Encyclopedia of Type Strains, Phase III (KMG-III): the genomes of soil and plant-associated and newly described type strains.</title>
        <authorList>
            <person name="Whitman W."/>
        </authorList>
    </citation>
    <scope>NUCLEOTIDE SEQUENCE [LARGE SCALE GENOMIC DNA]</scope>
    <source>
        <strain evidence="6 7">325-5</strain>
    </source>
</reference>
<evidence type="ECO:0000256" key="3">
    <source>
        <dbReference type="ARBA" id="ARBA00023082"/>
    </source>
</evidence>
<dbReference type="InterPro" id="IPR007627">
    <property type="entry name" value="RNA_pol_sigma70_r2"/>
</dbReference>
<evidence type="ECO:0000313" key="7">
    <source>
        <dbReference type="Proteomes" id="UP000256429"/>
    </source>
</evidence>
<dbReference type="Gene3D" id="1.10.1740.10">
    <property type="match status" value="1"/>
</dbReference>
<dbReference type="SUPFAM" id="SSF88659">
    <property type="entry name" value="Sigma3 and sigma4 domains of RNA polymerase sigma factors"/>
    <property type="match status" value="1"/>
</dbReference>
<dbReference type="GO" id="GO:0003677">
    <property type="term" value="F:DNA binding"/>
    <property type="evidence" value="ECO:0007669"/>
    <property type="project" value="InterPro"/>
</dbReference>
<dbReference type="SUPFAM" id="SSF88946">
    <property type="entry name" value="Sigma2 domain of RNA polymerase sigma factors"/>
    <property type="match status" value="1"/>
</dbReference>
<evidence type="ECO:0000256" key="2">
    <source>
        <dbReference type="ARBA" id="ARBA00023015"/>
    </source>
</evidence>
<dbReference type="GO" id="GO:0006352">
    <property type="term" value="P:DNA-templated transcription initiation"/>
    <property type="evidence" value="ECO:0007669"/>
    <property type="project" value="InterPro"/>
</dbReference>
<comment type="caution">
    <text evidence="6">The sequence shown here is derived from an EMBL/GenBank/DDBJ whole genome shotgun (WGS) entry which is preliminary data.</text>
</comment>
<dbReference type="InterPro" id="IPR039425">
    <property type="entry name" value="RNA_pol_sigma-70-like"/>
</dbReference>
<dbReference type="InterPro" id="IPR013249">
    <property type="entry name" value="RNA_pol_sigma70_r4_t2"/>
</dbReference>
<dbReference type="NCBIfam" id="TIGR02937">
    <property type="entry name" value="sigma70-ECF"/>
    <property type="match status" value="1"/>
</dbReference>
<keyword evidence="4" id="KW-0804">Transcription</keyword>
<accession>A0A3D9RQZ4</accession>
<keyword evidence="7" id="KW-1185">Reference proteome</keyword>
<name>A0A3D9RQZ4_9FLAO</name>
<comment type="similarity">
    <text evidence="1">Belongs to the sigma-70 factor family. ECF subfamily.</text>
</comment>
<dbReference type="InterPro" id="IPR000792">
    <property type="entry name" value="Tscrpt_reg_LuxR_C"/>
</dbReference>
<keyword evidence="2" id="KW-0805">Transcription regulation</keyword>
<dbReference type="InterPro" id="IPR013324">
    <property type="entry name" value="RNA_pol_sigma_r3/r4-like"/>
</dbReference>
<proteinExistence type="inferred from homology"/>
<sequence length="163" mass="19073">MRTKKEFIKDIKVNEGIIYKVSRLYTNTVEDQKDLFQEIVYQLWKSYGSFKKESMVSTWMYRIALNTAISHLKKEKRKATRVTIDHFLLNHPDDINTETEERIALLYAHIKKLSMVERGIILLYLEGKNYDDIAAITGFTNTNVGTRLARIKQKLKSQINNGN</sequence>
<dbReference type="PROSITE" id="PS00622">
    <property type="entry name" value="HTH_LUXR_1"/>
    <property type="match status" value="1"/>
</dbReference>
<dbReference type="EMBL" id="QTTQ01000013">
    <property type="protein sequence ID" value="REE78845.1"/>
    <property type="molecule type" value="Genomic_DNA"/>
</dbReference>
<dbReference type="InterPro" id="IPR013325">
    <property type="entry name" value="RNA_pol_sigma_r2"/>
</dbReference>
<evidence type="ECO:0000313" key="6">
    <source>
        <dbReference type="EMBL" id="REE78845.1"/>
    </source>
</evidence>
<dbReference type="Proteomes" id="UP000256429">
    <property type="component" value="Unassembled WGS sequence"/>
</dbReference>
<evidence type="ECO:0000256" key="4">
    <source>
        <dbReference type="ARBA" id="ARBA00023163"/>
    </source>
</evidence>
<dbReference type="Pfam" id="PF08281">
    <property type="entry name" value="Sigma70_r4_2"/>
    <property type="match status" value="1"/>
</dbReference>
<dbReference type="AlphaFoldDB" id="A0A3D9RQZ4"/>
<keyword evidence="3" id="KW-0731">Sigma factor</keyword>
<protein>
    <submittedName>
        <fullName evidence="6">RNA polymerase sigma-70 factor (ECF subfamily)</fullName>
    </submittedName>
</protein>
<dbReference type="Pfam" id="PF04542">
    <property type="entry name" value="Sigma70_r2"/>
    <property type="match status" value="1"/>
</dbReference>
<dbReference type="InterPro" id="IPR014284">
    <property type="entry name" value="RNA_pol_sigma-70_dom"/>
</dbReference>
<evidence type="ECO:0000259" key="5">
    <source>
        <dbReference type="PROSITE" id="PS00622"/>
    </source>
</evidence>
<dbReference type="Gene3D" id="1.10.10.10">
    <property type="entry name" value="Winged helix-like DNA-binding domain superfamily/Winged helix DNA-binding domain"/>
    <property type="match status" value="1"/>
</dbReference>
<dbReference type="PANTHER" id="PTHR43133:SF45">
    <property type="entry name" value="RNA POLYMERASE ECF-TYPE SIGMA FACTOR"/>
    <property type="match status" value="1"/>
</dbReference>
<organism evidence="6 7">
    <name type="scientific">Lutibacter oceani</name>
    <dbReference type="NCBI Taxonomy" id="1853311"/>
    <lineage>
        <taxon>Bacteria</taxon>
        <taxon>Pseudomonadati</taxon>
        <taxon>Bacteroidota</taxon>
        <taxon>Flavobacteriia</taxon>
        <taxon>Flavobacteriales</taxon>
        <taxon>Flavobacteriaceae</taxon>
        <taxon>Lutibacter</taxon>
    </lineage>
</organism>
<dbReference type="GO" id="GO:0016987">
    <property type="term" value="F:sigma factor activity"/>
    <property type="evidence" value="ECO:0007669"/>
    <property type="project" value="UniProtKB-KW"/>
</dbReference>
<dbReference type="OrthoDB" id="9780326at2"/>
<gene>
    <name evidence="6" type="ORF">BX611_2982</name>
</gene>
<evidence type="ECO:0000256" key="1">
    <source>
        <dbReference type="ARBA" id="ARBA00010641"/>
    </source>
</evidence>
<dbReference type="InterPro" id="IPR036388">
    <property type="entry name" value="WH-like_DNA-bd_sf"/>
</dbReference>
<dbReference type="RefSeq" id="WP_115882732.1">
    <property type="nucleotide sequence ID" value="NZ_QTTQ01000013.1"/>
</dbReference>
<feature type="domain" description="HTH luxR-type" evidence="5">
    <location>
        <begin position="127"/>
        <end position="154"/>
    </location>
</feature>
<dbReference type="PANTHER" id="PTHR43133">
    <property type="entry name" value="RNA POLYMERASE ECF-TYPE SIGMA FACTO"/>
    <property type="match status" value="1"/>
</dbReference>